<dbReference type="EMBL" id="SNRY01000177">
    <property type="protein sequence ID" value="KAA6345289.1"/>
    <property type="molecule type" value="Genomic_DNA"/>
</dbReference>
<name>A0A5J4SGM7_9ZZZZ</name>
<organism evidence="1">
    <name type="scientific">termite gut metagenome</name>
    <dbReference type="NCBI Taxonomy" id="433724"/>
    <lineage>
        <taxon>unclassified sequences</taxon>
        <taxon>metagenomes</taxon>
        <taxon>organismal metagenomes</taxon>
    </lineage>
</organism>
<proteinExistence type="predicted"/>
<comment type="caution">
    <text evidence="1">The sequence shown here is derived from an EMBL/GenBank/DDBJ whole genome shotgun (WGS) entry which is preliminary data.</text>
</comment>
<reference evidence="1" key="1">
    <citation type="submission" date="2019-03" db="EMBL/GenBank/DDBJ databases">
        <title>Single cell metagenomics reveals metabolic interactions within the superorganism composed of flagellate Streblomastix strix and complex community of Bacteroidetes bacteria on its surface.</title>
        <authorList>
            <person name="Treitli S.C."/>
            <person name="Kolisko M."/>
            <person name="Husnik F."/>
            <person name="Keeling P."/>
            <person name="Hampl V."/>
        </authorList>
    </citation>
    <scope>NUCLEOTIDE SEQUENCE</scope>
    <source>
        <strain evidence="1">STM</strain>
    </source>
</reference>
<accession>A0A5J4SGM7</accession>
<dbReference type="AlphaFoldDB" id="A0A5J4SGM7"/>
<gene>
    <name evidence="1" type="ORF">EZS27_007142</name>
</gene>
<protein>
    <submittedName>
        <fullName evidence="1">Uncharacterized protein</fullName>
    </submittedName>
</protein>
<sequence length="61" mass="7056">MEIRLRGTLKPECWNPYTGKISEISSYQQTEEEGTTYTKFELSLPQVSSVFIVSNIKLKQK</sequence>
<evidence type="ECO:0000313" key="1">
    <source>
        <dbReference type="EMBL" id="KAA6345289.1"/>
    </source>
</evidence>